<keyword evidence="3" id="KW-1185">Reference proteome</keyword>
<dbReference type="InterPro" id="IPR008914">
    <property type="entry name" value="PEBP"/>
</dbReference>
<dbReference type="InterPro" id="IPR005247">
    <property type="entry name" value="YbhB_YbcL/LppC-like"/>
</dbReference>
<dbReference type="EMBL" id="JAGSXH010000039">
    <property type="protein sequence ID" value="MBS2963983.1"/>
    <property type="molecule type" value="Genomic_DNA"/>
</dbReference>
<dbReference type="AlphaFoldDB" id="A0A8J8BCB7"/>
<comment type="similarity">
    <text evidence="1">Belongs to the UPF0098 family.</text>
</comment>
<proteinExistence type="inferred from homology"/>
<evidence type="ECO:0000313" key="3">
    <source>
        <dbReference type="Proteomes" id="UP000677913"/>
    </source>
</evidence>
<organism evidence="2 3">
    <name type="scientific">Actinocrinis puniceicyclus</name>
    <dbReference type="NCBI Taxonomy" id="977794"/>
    <lineage>
        <taxon>Bacteria</taxon>
        <taxon>Bacillati</taxon>
        <taxon>Actinomycetota</taxon>
        <taxon>Actinomycetes</taxon>
        <taxon>Catenulisporales</taxon>
        <taxon>Actinospicaceae</taxon>
        <taxon>Actinocrinis</taxon>
    </lineage>
</organism>
<dbReference type="NCBIfam" id="TIGR00481">
    <property type="entry name" value="YbhB/YbcL family Raf kinase inhibitor-like protein"/>
    <property type="match status" value="1"/>
</dbReference>
<reference evidence="2" key="1">
    <citation type="submission" date="2021-04" db="EMBL/GenBank/DDBJ databases">
        <title>Genome based classification of Actinospica acidithermotolerans sp. nov., an actinobacterium isolated from an Indonesian hot spring.</title>
        <authorList>
            <person name="Kusuma A.B."/>
            <person name="Putra K.E."/>
            <person name="Nafisah S."/>
            <person name="Loh J."/>
            <person name="Nouioui I."/>
            <person name="Goodfellow M."/>
        </authorList>
    </citation>
    <scope>NUCLEOTIDE SEQUENCE</scope>
    <source>
        <strain evidence="2">DSM 45618</strain>
    </source>
</reference>
<dbReference type="Proteomes" id="UP000677913">
    <property type="component" value="Unassembled WGS sequence"/>
</dbReference>
<sequence length="179" mass="18890">MAERAPNPYQFLPDKPAFQLTSDDVAEGGMLAELHVFNGFGLTGGNTSPHLRWSGAPAGTAGYVVTVLDPDAPTGSGFWHWAVVNLPADTTELPRGAGSGDDALTGSAFHVRNDYGTRGYGGPAPLAGPKRHRYIFTVHALDEPLGVDADTSPAAVGFNLFFHTLGRAQLIAEYEVPEA</sequence>
<dbReference type="Gene3D" id="3.90.280.10">
    <property type="entry name" value="PEBP-like"/>
    <property type="match status" value="1"/>
</dbReference>
<evidence type="ECO:0000256" key="1">
    <source>
        <dbReference type="ARBA" id="ARBA00007120"/>
    </source>
</evidence>
<accession>A0A8J8BCB7</accession>
<evidence type="ECO:0000313" key="2">
    <source>
        <dbReference type="EMBL" id="MBS2963983.1"/>
    </source>
</evidence>
<dbReference type="InterPro" id="IPR036610">
    <property type="entry name" value="PEBP-like_sf"/>
</dbReference>
<protein>
    <submittedName>
        <fullName evidence="2">YbhB/YbcL family Raf kinase inhibitor-like protein</fullName>
    </submittedName>
</protein>
<dbReference type="PANTHER" id="PTHR30289">
    <property type="entry name" value="UNCHARACTERIZED PROTEIN YBCL-RELATED"/>
    <property type="match status" value="1"/>
</dbReference>
<dbReference type="Pfam" id="PF01161">
    <property type="entry name" value="PBP"/>
    <property type="match status" value="1"/>
</dbReference>
<gene>
    <name evidence="2" type="ORF">KGA66_13080</name>
</gene>
<dbReference type="CDD" id="cd00865">
    <property type="entry name" value="PEBP_bact_arch"/>
    <property type="match status" value="1"/>
</dbReference>
<dbReference type="PANTHER" id="PTHR30289:SF1">
    <property type="entry name" value="PEBP (PHOSPHATIDYLETHANOLAMINE-BINDING PROTEIN) FAMILY PROTEIN"/>
    <property type="match status" value="1"/>
</dbReference>
<comment type="caution">
    <text evidence="2">The sequence shown here is derived from an EMBL/GenBank/DDBJ whole genome shotgun (WGS) entry which is preliminary data.</text>
</comment>
<name>A0A8J8BCB7_9ACTN</name>
<dbReference type="SUPFAM" id="SSF49777">
    <property type="entry name" value="PEBP-like"/>
    <property type="match status" value="1"/>
</dbReference>
<dbReference type="RefSeq" id="WP_211468192.1">
    <property type="nucleotide sequence ID" value="NZ_JAGSXH010000039.1"/>
</dbReference>